<gene>
    <name evidence="1" type="ORF">ERS007739_02704</name>
</gene>
<dbReference type="EMBL" id="CSBK01001279">
    <property type="protein sequence ID" value="COY50028.1"/>
    <property type="molecule type" value="Genomic_DNA"/>
</dbReference>
<accession>A0A916LDS0</accession>
<protein>
    <submittedName>
        <fullName evidence="1">Uncharacterized protein</fullName>
    </submittedName>
</protein>
<reference evidence="2" key="1">
    <citation type="submission" date="2015-03" db="EMBL/GenBank/DDBJ databases">
        <authorList>
            <consortium name="Pathogen Informatics"/>
        </authorList>
    </citation>
    <scope>NUCLEOTIDE SEQUENCE [LARGE SCALE GENOMIC DNA]</scope>
    <source>
        <strain evidence="2">N09902308</strain>
    </source>
</reference>
<proteinExistence type="predicted"/>
<evidence type="ECO:0000313" key="2">
    <source>
        <dbReference type="Proteomes" id="UP000039021"/>
    </source>
</evidence>
<dbReference type="AlphaFoldDB" id="A0A916LDS0"/>
<evidence type="ECO:0000313" key="1">
    <source>
        <dbReference type="EMBL" id="COY50028.1"/>
    </source>
</evidence>
<organism evidence="1 2">
    <name type="scientific">Mycobacterium tuberculosis</name>
    <dbReference type="NCBI Taxonomy" id="1773"/>
    <lineage>
        <taxon>Bacteria</taxon>
        <taxon>Bacillati</taxon>
        <taxon>Actinomycetota</taxon>
        <taxon>Actinomycetes</taxon>
        <taxon>Mycobacteriales</taxon>
        <taxon>Mycobacteriaceae</taxon>
        <taxon>Mycobacterium</taxon>
        <taxon>Mycobacterium tuberculosis complex</taxon>
    </lineage>
</organism>
<dbReference type="Proteomes" id="UP000039021">
    <property type="component" value="Unassembled WGS sequence"/>
</dbReference>
<sequence length="60" mass="6953">MANRFGKTRAMVRRFSITYDTPDGERRLSSRTRKSPRWSRIRSMPATWIRTPLGGTIPTA</sequence>
<name>A0A916LDS0_MYCTX</name>
<comment type="caution">
    <text evidence="1">The sequence shown here is derived from an EMBL/GenBank/DDBJ whole genome shotgun (WGS) entry which is preliminary data.</text>
</comment>